<evidence type="ECO:0000313" key="4">
    <source>
        <dbReference type="Proteomes" id="UP000694621"/>
    </source>
</evidence>
<reference evidence="3" key="1">
    <citation type="submission" date="2025-08" db="UniProtKB">
        <authorList>
            <consortium name="Ensembl"/>
        </authorList>
    </citation>
    <scope>IDENTIFICATION</scope>
</reference>
<accession>A0A8B9H7T4</accession>
<dbReference type="SUPFAM" id="SSF52047">
    <property type="entry name" value="RNI-like"/>
    <property type="match status" value="1"/>
</dbReference>
<dbReference type="Gene3D" id="3.80.10.10">
    <property type="entry name" value="Ribonuclease Inhibitor"/>
    <property type="match status" value="1"/>
</dbReference>
<dbReference type="Proteomes" id="UP000694621">
    <property type="component" value="Unplaced"/>
</dbReference>
<dbReference type="InterPro" id="IPR051261">
    <property type="entry name" value="NLR"/>
</dbReference>
<keyword evidence="2" id="KW-0677">Repeat</keyword>
<dbReference type="SMART" id="SM00368">
    <property type="entry name" value="LRR_RI"/>
    <property type="match status" value="2"/>
</dbReference>
<name>A0A8B9H7T4_ASTMX</name>
<dbReference type="PANTHER" id="PTHR24106">
    <property type="entry name" value="NACHT, LRR AND CARD DOMAINS-CONTAINING"/>
    <property type="match status" value="1"/>
</dbReference>
<dbReference type="InterPro" id="IPR032675">
    <property type="entry name" value="LRR_dom_sf"/>
</dbReference>
<organism evidence="3 4">
    <name type="scientific">Astyanax mexicanus</name>
    <name type="common">Blind cave fish</name>
    <name type="synonym">Astyanax fasciatus mexicanus</name>
    <dbReference type="NCBI Taxonomy" id="7994"/>
    <lineage>
        <taxon>Eukaryota</taxon>
        <taxon>Metazoa</taxon>
        <taxon>Chordata</taxon>
        <taxon>Craniata</taxon>
        <taxon>Vertebrata</taxon>
        <taxon>Euteleostomi</taxon>
        <taxon>Actinopterygii</taxon>
        <taxon>Neopterygii</taxon>
        <taxon>Teleostei</taxon>
        <taxon>Ostariophysi</taxon>
        <taxon>Characiformes</taxon>
        <taxon>Characoidei</taxon>
        <taxon>Acestrorhamphidae</taxon>
        <taxon>Acestrorhamphinae</taxon>
        <taxon>Astyanax</taxon>
    </lineage>
</organism>
<evidence type="ECO:0000313" key="3">
    <source>
        <dbReference type="Ensembl" id="ENSAMXP00005009506.1"/>
    </source>
</evidence>
<sequence length="82" mass="8839">MGVGGWNVKGIVNHYSLSLFRLHNVSIAEKGCAALVSALSSNPSHLTELDLSENQLGNSGVQQISKVLQDSNTRLAKLKFVF</sequence>
<evidence type="ECO:0000256" key="1">
    <source>
        <dbReference type="ARBA" id="ARBA00022614"/>
    </source>
</evidence>
<dbReference type="InterPro" id="IPR001611">
    <property type="entry name" value="Leu-rich_rpt"/>
</dbReference>
<dbReference type="Ensembl" id="ENSAMXT00005010587.1">
    <property type="protein sequence ID" value="ENSAMXP00005009506.1"/>
    <property type="gene ID" value="ENSAMXG00005005393.1"/>
</dbReference>
<protein>
    <submittedName>
        <fullName evidence="3">Uncharacterized protein</fullName>
    </submittedName>
</protein>
<keyword evidence="1" id="KW-0433">Leucine-rich repeat</keyword>
<evidence type="ECO:0000256" key="2">
    <source>
        <dbReference type="ARBA" id="ARBA00022737"/>
    </source>
</evidence>
<proteinExistence type="predicted"/>
<dbReference type="Pfam" id="PF13516">
    <property type="entry name" value="LRR_6"/>
    <property type="match status" value="1"/>
</dbReference>
<dbReference type="AlphaFoldDB" id="A0A8B9H7T4"/>